<dbReference type="STRING" id="1121322.SAMN02745136_01689"/>
<dbReference type="AlphaFoldDB" id="A0A1M6PQ61"/>
<evidence type="ECO:0000259" key="4">
    <source>
        <dbReference type="PROSITE" id="PS01124"/>
    </source>
</evidence>
<reference evidence="5 6" key="1">
    <citation type="submission" date="2016-11" db="EMBL/GenBank/DDBJ databases">
        <authorList>
            <person name="Jaros S."/>
            <person name="Januszkiewicz K."/>
            <person name="Wedrychowicz H."/>
        </authorList>
    </citation>
    <scope>NUCLEOTIDE SEQUENCE [LARGE SCALE GENOMIC DNA]</scope>
    <source>
        <strain evidence="5 6">DSM 15929</strain>
    </source>
</reference>
<accession>A0A1M6PQ61</accession>
<dbReference type="Pfam" id="PF12833">
    <property type="entry name" value="HTH_18"/>
    <property type="match status" value="1"/>
</dbReference>
<dbReference type="PROSITE" id="PS00041">
    <property type="entry name" value="HTH_ARAC_FAMILY_1"/>
    <property type="match status" value="1"/>
</dbReference>
<organism evidence="5 6">
    <name type="scientific">Anaerocolumna jejuensis DSM 15929</name>
    <dbReference type="NCBI Taxonomy" id="1121322"/>
    <lineage>
        <taxon>Bacteria</taxon>
        <taxon>Bacillati</taxon>
        <taxon>Bacillota</taxon>
        <taxon>Clostridia</taxon>
        <taxon>Lachnospirales</taxon>
        <taxon>Lachnospiraceae</taxon>
        <taxon>Anaerocolumna</taxon>
    </lineage>
</organism>
<dbReference type="InterPro" id="IPR009057">
    <property type="entry name" value="Homeodomain-like_sf"/>
</dbReference>
<dbReference type="InterPro" id="IPR018060">
    <property type="entry name" value="HTH_AraC"/>
</dbReference>
<dbReference type="InterPro" id="IPR003313">
    <property type="entry name" value="AraC-bd"/>
</dbReference>
<dbReference type="PANTHER" id="PTHR43280:SF28">
    <property type="entry name" value="HTH-TYPE TRANSCRIPTIONAL ACTIVATOR RHAS"/>
    <property type="match status" value="1"/>
</dbReference>
<sequence length="298" mass="34583">MSNNLIYHDTGEKLFQNGNSIFINYITENPEPHLHVHDFIEISYVASGSGIHILGDKQYDVNKGDLFLINYHIPHEFRSFASSDREPLKVYNCVFKPDFIDVNLIDYKDFKDVIHYLSFRSIFSLAPDSMGDLKLSEGENPAFEDIYHKMLKEFTEKEDGYAEILRVYLIEFLIKIFRSLKNSPNNKTGMITHHASLIEQSIQYLKQNYNVTVKLSDLASRSFLSPTYYCKLFKDYTGLTISEYVQRLRIEEACHLLKTTDSKIIVIAQQVGYSDIKHFNEVFKRLTGTTPSAYKKSH</sequence>
<evidence type="ECO:0000256" key="1">
    <source>
        <dbReference type="ARBA" id="ARBA00023015"/>
    </source>
</evidence>
<dbReference type="SUPFAM" id="SSF46689">
    <property type="entry name" value="Homeodomain-like"/>
    <property type="match status" value="2"/>
</dbReference>
<dbReference type="PANTHER" id="PTHR43280">
    <property type="entry name" value="ARAC-FAMILY TRANSCRIPTIONAL REGULATOR"/>
    <property type="match status" value="1"/>
</dbReference>
<keyword evidence="1" id="KW-0805">Transcription regulation</keyword>
<evidence type="ECO:0000313" key="6">
    <source>
        <dbReference type="Proteomes" id="UP000184386"/>
    </source>
</evidence>
<dbReference type="SMART" id="SM00342">
    <property type="entry name" value="HTH_ARAC"/>
    <property type="match status" value="1"/>
</dbReference>
<dbReference type="RefSeq" id="WP_073274786.1">
    <property type="nucleotide sequence ID" value="NZ_FRAC01000009.1"/>
</dbReference>
<gene>
    <name evidence="5" type="ORF">SAMN02745136_01689</name>
</gene>
<evidence type="ECO:0000256" key="2">
    <source>
        <dbReference type="ARBA" id="ARBA00023125"/>
    </source>
</evidence>
<dbReference type="PROSITE" id="PS01124">
    <property type="entry name" value="HTH_ARAC_FAMILY_2"/>
    <property type="match status" value="1"/>
</dbReference>
<dbReference type="Pfam" id="PF02311">
    <property type="entry name" value="AraC_binding"/>
    <property type="match status" value="1"/>
</dbReference>
<keyword evidence="2 5" id="KW-0238">DNA-binding</keyword>
<dbReference type="PRINTS" id="PR00032">
    <property type="entry name" value="HTHARAC"/>
</dbReference>
<dbReference type="SUPFAM" id="SSF51215">
    <property type="entry name" value="Regulatory protein AraC"/>
    <property type="match status" value="1"/>
</dbReference>
<keyword evidence="3" id="KW-0804">Transcription</keyword>
<dbReference type="InterPro" id="IPR018062">
    <property type="entry name" value="HTH_AraC-typ_CS"/>
</dbReference>
<dbReference type="Proteomes" id="UP000184386">
    <property type="component" value="Unassembled WGS sequence"/>
</dbReference>
<feature type="domain" description="HTH araC/xylS-type" evidence="4">
    <location>
        <begin position="199"/>
        <end position="297"/>
    </location>
</feature>
<dbReference type="EMBL" id="FRAC01000009">
    <property type="protein sequence ID" value="SHK10134.1"/>
    <property type="molecule type" value="Genomic_DNA"/>
</dbReference>
<dbReference type="InterPro" id="IPR014710">
    <property type="entry name" value="RmlC-like_jellyroll"/>
</dbReference>
<proteinExistence type="predicted"/>
<evidence type="ECO:0000313" key="5">
    <source>
        <dbReference type="EMBL" id="SHK10134.1"/>
    </source>
</evidence>
<evidence type="ECO:0000256" key="3">
    <source>
        <dbReference type="ARBA" id="ARBA00023163"/>
    </source>
</evidence>
<dbReference type="GO" id="GO:0043565">
    <property type="term" value="F:sequence-specific DNA binding"/>
    <property type="evidence" value="ECO:0007669"/>
    <property type="project" value="InterPro"/>
</dbReference>
<dbReference type="InterPro" id="IPR020449">
    <property type="entry name" value="Tscrpt_reg_AraC-type_HTH"/>
</dbReference>
<dbReference type="InterPro" id="IPR037923">
    <property type="entry name" value="HTH-like"/>
</dbReference>
<dbReference type="Gene3D" id="2.60.120.10">
    <property type="entry name" value="Jelly Rolls"/>
    <property type="match status" value="1"/>
</dbReference>
<dbReference type="GO" id="GO:0003700">
    <property type="term" value="F:DNA-binding transcription factor activity"/>
    <property type="evidence" value="ECO:0007669"/>
    <property type="project" value="InterPro"/>
</dbReference>
<keyword evidence="6" id="KW-1185">Reference proteome</keyword>
<dbReference type="Gene3D" id="1.10.10.60">
    <property type="entry name" value="Homeodomain-like"/>
    <property type="match status" value="2"/>
</dbReference>
<protein>
    <submittedName>
        <fullName evidence="5">AraC-type DNA-binding protein</fullName>
    </submittedName>
</protein>
<name>A0A1M6PQ61_9FIRM</name>